<feature type="active site" description="Proton donor" evidence="6">
    <location>
        <position position="425"/>
    </location>
</feature>
<feature type="signal peptide" evidence="11">
    <location>
        <begin position="1"/>
        <end position="25"/>
    </location>
</feature>
<name>A0A9P8IAQ8_9PEZI</name>
<dbReference type="GO" id="GO:0005975">
    <property type="term" value="P:carbohydrate metabolic process"/>
    <property type="evidence" value="ECO:0007669"/>
    <property type="project" value="InterPro"/>
</dbReference>
<evidence type="ECO:0000313" key="12">
    <source>
        <dbReference type="EMBL" id="KAH0548253.1"/>
    </source>
</evidence>
<dbReference type="Gene3D" id="1.50.10.10">
    <property type="match status" value="1"/>
</dbReference>
<dbReference type="AlphaFoldDB" id="A0A9P8IAQ8"/>
<evidence type="ECO:0000256" key="3">
    <source>
        <dbReference type="ARBA" id="ARBA00007658"/>
    </source>
</evidence>
<feature type="active site" evidence="6">
    <location>
        <position position="310"/>
    </location>
</feature>
<dbReference type="GO" id="GO:0005509">
    <property type="term" value="F:calcium ion binding"/>
    <property type="evidence" value="ECO:0007669"/>
    <property type="project" value="InterPro"/>
</dbReference>
<evidence type="ECO:0000313" key="13">
    <source>
        <dbReference type="Proteomes" id="UP000750711"/>
    </source>
</evidence>
<evidence type="ECO:0000256" key="8">
    <source>
        <dbReference type="PIRSR" id="PIRSR601382-3"/>
    </source>
</evidence>
<evidence type="ECO:0000256" key="7">
    <source>
        <dbReference type="PIRSR" id="PIRSR601382-2"/>
    </source>
</evidence>
<protein>
    <recommendedName>
        <fullName evidence="9">alpha-1,2-Mannosidase</fullName>
        <ecNumber evidence="9">3.2.1.-</ecNumber>
    </recommendedName>
</protein>
<dbReference type="GO" id="GO:0004571">
    <property type="term" value="F:mannosyl-oligosaccharide 1,2-alpha-mannosidase activity"/>
    <property type="evidence" value="ECO:0007669"/>
    <property type="project" value="InterPro"/>
</dbReference>
<evidence type="ECO:0000256" key="10">
    <source>
        <dbReference type="SAM" id="MobiDB-lite"/>
    </source>
</evidence>
<accession>A0A9P8IAQ8</accession>
<dbReference type="InterPro" id="IPR012341">
    <property type="entry name" value="6hp_glycosidase-like_sf"/>
</dbReference>
<feature type="chain" id="PRO_5040391255" description="alpha-1,2-Mannosidase" evidence="11">
    <location>
        <begin position="26"/>
        <end position="604"/>
    </location>
</feature>
<comment type="cofactor">
    <cofactor evidence="1 7">
        <name>Ca(2+)</name>
        <dbReference type="ChEBI" id="CHEBI:29108"/>
    </cofactor>
</comment>
<evidence type="ECO:0000256" key="2">
    <source>
        <dbReference type="ARBA" id="ARBA00004922"/>
    </source>
</evidence>
<keyword evidence="5 8" id="KW-1015">Disulfide bond</keyword>
<sequence>MPLVRLRRSTVLVALAALIFLTIHRFESPQSPLPINRALPPNFRWETRPQLYPVSSMIPLPTGKKATIPKIQIDSPTESAEAREQREARLKAVKETFVHTWKGYKEHAWLADELAPVSGGNKSTFGGWAATLVDSLDTLWLMDLREEFEAAVEAVKAIDFTRTDAESINVFETTIRHLGGFLAAYDISEEKYPVLLEKAREVGEMLYAAFDTPNRMPVARWDWKGAALGNDQAAQEFTLLAEIGSLSLEFTRLSQLTGDPKFFDAIQRITDQLASQQLHTKLPGMWPILVNARAGNFTAKSFFTIGSMADSAYEYLPKEYLLLSGRSSQYRDLYERFLPIAAENLFFRPLNPSNLPILFSGSLMVESPTDRALIPHCQHLACFTGGMVALASKVFDRPDDMKLARELTEGCVWGYDTMASGIMPESFEAVPCQSKEGGCKWDEGQWLTVVGKKLMESEEKEKEKEKDRKAKEDGTQPSEEKIRGWIKDHGLVPGMSDIDDRRYILRPEAIESVFILYRTTGDASLQSTAWRMFQSITKHTRTAFGHAALRDVTLPSPPPQYDKMESFWTAETLKYFWLMFSSHDVLSLDEWVLSTEAHPFRREK</sequence>
<dbReference type="Pfam" id="PF01532">
    <property type="entry name" value="Glyco_hydro_47"/>
    <property type="match status" value="1"/>
</dbReference>
<dbReference type="InterPro" id="IPR050749">
    <property type="entry name" value="Glycosyl_Hydrolase_47"/>
</dbReference>
<proteinExistence type="inferred from homology"/>
<comment type="pathway">
    <text evidence="2">Protein modification; protein glycosylation.</text>
</comment>
<evidence type="ECO:0000256" key="4">
    <source>
        <dbReference type="ARBA" id="ARBA00022801"/>
    </source>
</evidence>
<feature type="active site" description="Proton donor" evidence="6">
    <location>
        <position position="172"/>
    </location>
</feature>
<comment type="caution">
    <text evidence="12">The sequence shown here is derived from an EMBL/GenBank/DDBJ whole genome shotgun (WGS) entry which is preliminary data.</text>
</comment>
<evidence type="ECO:0000256" key="5">
    <source>
        <dbReference type="ARBA" id="ARBA00023157"/>
    </source>
</evidence>
<evidence type="ECO:0000256" key="1">
    <source>
        <dbReference type="ARBA" id="ARBA00001913"/>
    </source>
</evidence>
<dbReference type="GO" id="GO:0016020">
    <property type="term" value="C:membrane"/>
    <property type="evidence" value="ECO:0007669"/>
    <property type="project" value="InterPro"/>
</dbReference>
<dbReference type="Proteomes" id="UP000750711">
    <property type="component" value="Unassembled WGS sequence"/>
</dbReference>
<keyword evidence="9" id="KW-0326">Glycosidase</keyword>
<keyword evidence="7" id="KW-0479">Metal-binding</keyword>
<dbReference type="PRINTS" id="PR00747">
    <property type="entry name" value="GLYHDRLASE47"/>
</dbReference>
<reference evidence="12" key="1">
    <citation type="submission" date="2021-03" db="EMBL/GenBank/DDBJ databases">
        <title>Comparative genomics and phylogenomic investigation of the class Geoglossomycetes provide insights into ecological specialization and systematics.</title>
        <authorList>
            <person name="Melie T."/>
            <person name="Pirro S."/>
            <person name="Miller A.N."/>
            <person name="Quandt A."/>
        </authorList>
    </citation>
    <scope>NUCLEOTIDE SEQUENCE</scope>
    <source>
        <strain evidence="12">CAQ_001_2017</strain>
    </source>
</reference>
<keyword evidence="7" id="KW-0106">Calcium</keyword>
<gene>
    <name evidence="12" type="ORF">GP486_008040</name>
</gene>
<evidence type="ECO:0000256" key="11">
    <source>
        <dbReference type="SAM" id="SignalP"/>
    </source>
</evidence>
<keyword evidence="11" id="KW-0732">Signal</keyword>
<keyword evidence="13" id="KW-1185">Reference proteome</keyword>
<organism evidence="12 13">
    <name type="scientific">Trichoglossum hirsutum</name>
    <dbReference type="NCBI Taxonomy" id="265104"/>
    <lineage>
        <taxon>Eukaryota</taxon>
        <taxon>Fungi</taxon>
        <taxon>Dikarya</taxon>
        <taxon>Ascomycota</taxon>
        <taxon>Pezizomycotina</taxon>
        <taxon>Geoglossomycetes</taxon>
        <taxon>Geoglossales</taxon>
        <taxon>Geoglossaceae</taxon>
        <taxon>Trichoglossum</taxon>
    </lineage>
</organism>
<feature type="binding site" evidence="7">
    <location>
        <position position="595"/>
    </location>
    <ligand>
        <name>Ca(2+)</name>
        <dbReference type="ChEBI" id="CHEBI:29108"/>
    </ligand>
</feature>
<evidence type="ECO:0000256" key="6">
    <source>
        <dbReference type="PIRSR" id="PIRSR601382-1"/>
    </source>
</evidence>
<evidence type="ECO:0000256" key="9">
    <source>
        <dbReference type="RuleBase" id="RU361193"/>
    </source>
</evidence>
<feature type="active site" evidence="6">
    <location>
        <position position="508"/>
    </location>
</feature>
<dbReference type="PANTHER" id="PTHR11742:SF49">
    <property type="entry name" value="ALPHA-1,2-MANNOSIDASE"/>
    <property type="match status" value="1"/>
</dbReference>
<dbReference type="SUPFAM" id="SSF48225">
    <property type="entry name" value="Seven-hairpin glycosidases"/>
    <property type="match status" value="1"/>
</dbReference>
<dbReference type="PANTHER" id="PTHR11742">
    <property type="entry name" value="MANNOSYL-OLIGOSACCHARIDE ALPHA-1,2-MANNOSIDASE-RELATED"/>
    <property type="match status" value="1"/>
</dbReference>
<dbReference type="EMBL" id="JAGHQM010002692">
    <property type="protein sequence ID" value="KAH0548253.1"/>
    <property type="molecule type" value="Genomic_DNA"/>
</dbReference>
<dbReference type="GO" id="GO:0005783">
    <property type="term" value="C:endoplasmic reticulum"/>
    <property type="evidence" value="ECO:0007669"/>
    <property type="project" value="TreeGrafter"/>
</dbReference>
<feature type="disulfide bond" evidence="8">
    <location>
        <begin position="382"/>
        <end position="411"/>
    </location>
</feature>
<comment type="similarity">
    <text evidence="3 9">Belongs to the glycosyl hydrolase 47 family.</text>
</comment>
<dbReference type="InterPro" id="IPR036026">
    <property type="entry name" value="Seven-hairpin_glycosidases"/>
</dbReference>
<feature type="region of interest" description="Disordered" evidence="10">
    <location>
        <begin position="457"/>
        <end position="480"/>
    </location>
</feature>
<dbReference type="GO" id="GO:0036503">
    <property type="term" value="P:ERAD pathway"/>
    <property type="evidence" value="ECO:0007669"/>
    <property type="project" value="UniProtKB-ARBA"/>
</dbReference>
<dbReference type="FunFam" id="1.50.10.10:FF:000037">
    <property type="entry name" value="alpha-1,2-Mannosidase"/>
    <property type="match status" value="1"/>
</dbReference>
<keyword evidence="4 9" id="KW-0378">Hydrolase</keyword>
<dbReference type="EC" id="3.2.1.-" evidence="9"/>
<dbReference type="InterPro" id="IPR001382">
    <property type="entry name" value="Glyco_hydro_47"/>
</dbReference>